<evidence type="ECO:0000256" key="2">
    <source>
        <dbReference type="ARBA" id="ARBA00011900"/>
    </source>
</evidence>
<dbReference type="InterPro" id="IPR011639">
    <property type="entry name" value="MethylTrfase_TaqI-like_dom"/>
</dbReference>
<evidence type="ECO:0000313" key="9">
    <source>
        <dbReference type="Proteomes" id="UP001163947"/>
    </source>
</evidence>
<dbReference type="PANTHER" id="PTHR33841">
    <property type="entry name" value="DNA METHYLTRANSFERASE YEEA-RELATED"/>
    <property type="match status" value="1"/>
</dbReference>
<accession>A0AA46PET5</accession>
<evidence type="ECO:0000256" key="3">
    <source>
        <dbReference type="ARBA" id="ARBA00022603"/>
    </source>
</evidence>
<protein>
    <recommendedName>
        <fullName evidence="2">site-specific DNA-methyltransferase (adenine-specific)</fullName>
        <ecNumber evidence="2">2.1.1.72</ecNumber>
    </recommendedName>
</protein>
<evidence type="ECO:0000259" key="7">
    <source>
        <dbReference type="Pfam" id="PF07669"/>
    </source>
</evidence>
<proteinExistence type="inferred from homology"/>
<dbReference type="InterPro" id="IPR050953">
    <property type="entry name" value="N4_N6_ade-DNA_methylase"/>
</dbReference>
<dbReference type="Pfam" id="PF07669">
    <property type="entry name" value="Eco57I"/>
    <property type="match status" value="1"/>
</dbReference>
<comment type="catalytic activity">
    <reaction evidence="6">
        <text>a 2'-deoxyadenosine in DNA + S-adenosyl-L-methionine = an N(6)-methyl-2'-deoxyadenosine in DNA + S-adenosyl-L-homocysteine + H(+)</text>
        <dbReference type="Rhea" id="RHEA:15197"/>
        <dbReference type="Rhea" id="RHEA-COMP:12418"/>
        <dbReference type="Rhea" id="RHEA-COMP:12419"/>
        <dbReference type="ChEBI" id="CHEBI:15378"/>
        <dbReference type="ChEBI" id="CHEBI:57856"/>
        <dbReference type="ChEBI" id="CHEBI:59789"/>
        <dbReference type="ChEBI" id="CHEBI:90615"/>
        <dbReference type="ChEBI" id="CHEBI:90616"/>
        <dbReference type="EC" id="2.1.1.72"/>
    </reaction>
</comment>
<dbReference type="PROSITE" id="PS00092">
    <property type="entry name" value="N6_MTASE"/>
    <property type="match status" value="1"/>
</dbReference>
<evidence type="ECO:0000256" key="5">
    <source>
        <dbReference type="ARBA" id="ARBA00022691"/>
    </source>
</evidence>
<sequence length="552" mass="62060">MSLAPFTLRGHNPDVLTCIANLSNDEVFTPPEMANAMLDLLAKAWSDANDGANLWASPDVTFLDPFTKSGVFLREITRRLTDGLALAIPDLAERVDHILTRQVYGIGITQLTALLARRSVYCSKYANGPHSVATSFTTEDGNIWFERTEHTWVGGKREFRADPLTGDEITIYTHRRCRYCGASEDDYGRGSELETHAYAFIHTDDINARIAELFGDTMQFDVIIGNPPYQLSDGGYGTSAAPIYQMFVEKALGLDPRFAVFVTPSRWFAGGKGLDDYRKKMLADHRMHHIVDYPKLYEAFPGVKIRGGVSYFLWDRDYDGPCTIQTMWDGQPVGEAVARYLDTYDVLVRRNEAVPILEKVRARREVTLDTRVSSGKPFGLRTFFHGNESPRGISNPVQLFGSRKVTWIDRSDIPLNDAWIDQWKVLMTAVQGTSAAVETKFLSKPIIAGPGTACTETYLVAGRFGTEEEAARYAMYMRTRFVRFLVSLRKSTQHATRDVYAFVPDVPLDRDWTDSLLYERYGLTDDEIAFVESQVAAHDDTLFDEGGDDGDE</sequence>
<dbReference type="SUPFAM" id="SSF53335">
    <property type="entry name" value="S-adenosyl-L-methionine-dependent methyltransferases"/>
    <property type="match status" value="1"/>
</dbReference>
<name>A0AA46PET5_9NOCA</name>
<dbReference type="GO" id="GO:0003676">
    <property type="term" value="F:nucleic acid binding"/>
    <property type="evidence" value="ECO:0007669"/>
    <property type="project" value="InterPro"/>
</dbReference>
<evidence type="ECO:0000313" key="8">
    <source>
        <dbReference type="EMBL" id="UYF92634.1"/>
    </source>
</evidence>
<dbReference type="EC" id="2.1.1.72" evidence="2"/>
<dbReference type="EMBL" id="CP106982">
    <property type="protein sequence ID" value="UYF92634.1"/>
    <property type="molecule type" value="Genomic_DNA"/>
</dbReference>
<dbReference type="Gene3D" id="3.40.50.150">
    <property type="entry name" value="Vaccinia Virus protein VP39"/>
    <property type="match status" value="1"/>
</dbReference>
<evidence type="ECO:0000256" key="1">
    <source>
        <dbReference type="ARBA" id="ARBA00006594"/>
    </source>
</evidence>
<dbReference type="GeneID" id="83622639"/>
<dbReference type="GO" id="GO:0006304">
    <property type="term" value="P:DNA modification"/>
    <property type="evidence" value="ECO:0007669"/>
    <property type="project" value="InterPro"/>
</dbReference>
<keyword evidence="3 8" id="KW-0489">Methyltransferase</keyword>
<feature type="domain" description="Type II methyltransferase M.TaqI-like" evidence="7">
    <location>
        <begin position="102"/>
        <end position="300"/>
    </location>
</feature>
<comment type="similarity">
    <text evidence="1">Belongs to the N(4)/N(6)-methyltransferase family.</text>
</comment>
<gene>
    <name evidence="8" type="ORF">OCS65_19435</name>
</gene>
<dbReference type="InterPro" id="IPR029063">
    <property type="entry name" value="SAM-dependent_MTases_sf"/>
</dbReference>
<dbReference type="InterPro" id="IPR002052">
    <property type="entry name" value="DNA_methylase_N6_adenine_CS"/>
</dbReference>
<dbReference type="PANTHER" id="PTHR33841:SF5">
    <property type="entry name" value="DNA METHYLASE (MODIFICATION METHYLASE) (METHYLTRANSFERASE)-RELATED"/>
    <property type="match status" value="1"/>
</dbReference>
<dbReference type="AlphaFoldDB" id="A0AA46PET5"/>
<dbReference type="GO" id="GO:0009007">
    <property type="term" value="F:site-specific DNA-methyltransferase (adenine-specific) activity"/>
    <property type="evidence" value="ECO:0007669"/>
    <property type="project" value="UniProtKB-EC"/>
</dbReference>
<keyword evidence="4" id="KW-0808">Transferase</keyword>
<dbReference type="Proteomes" id="UP001163947">
    <property type="component" value="Chromosome"/>
</dbReference>
<reference evidence="8" key="1">
    <citation type="submission" date="2022-09" db="EMBL/GenBank/DDBJ databases">
        <title>The genome sequence of Rhodococcus aetherivorans N1.</title>
        <authorList>
            <person name="Jiang W."/>
        </authorList>
    </citation>
    <scope>NUCLEOTIDE SEQUENCE</scope>
    <source>
        <strain evidence="8">N1</strain>
    </source>
</reference>
<dbReference type="PRINTS" id="PR00507">
    <property type="entry name" value="N12N6MTFRASE"/>
</dbReference>
<evidence type="ECO:0000256" key="4">
    <source>
        <dbReference type="ARBA" id="ARBA00022679"/>
    </source>
</evidence>
<organism evidence="8 9">
    <name type="scientific">Rhodococcus aetherivorans</name>
    <dbReference type="NCBI Taxonomy" id="191292"/>
    <lineage>
        <taxon>Bacteria</taxon>
        <taxon>Bacillati</taxon>
        <taxon>Actinomycetota</taxon>
        <taxon>Actinomycetes</taxon>
        <taxon>Mycobacteriales</taxon>
        <taxon>Nocardiaceae</taxon>
        <taxon>Rhodococcus</taxon>
    </lineage>
</organism>
<dbReference type="REBASE" id="669346">
    <property type="entry name" value="M2.RaeN1ORF19440P"/>
</dbReference>
<evidence type="ECO:0000256" key="6">
    <source>
        <dbReference type="ARBA" id="ARBA00047942"/>
    </source>
</evidence>
<dbReference type="RefSeq" id="WP_263507435.1">
    <property type="nucleotide sequence ID" value="NZ_CP106982.1"/>
</dbReference>
<keyword evidence="5" id="KW-0949">S-adenosyl-L-methionine</keyword>
<dbReference type="GO" id="GO:0032259">
    <property type="term" value="P:methylation"/>
    <property type="evidence" value="ECO:0007669"/>
    <property type="project" value="UniProtKB-KW"/>
</dbReference>